<evidence type="ECO:0000313" key="2">
    <source>
        <dbReference type="Proteomes" id="UP000000374"/>
    </source>
</evidence>
<dbReference type="eggNOG" id="COG1902">
    <property type="taxonomic scope" value="Bacteria"/>
</dbReference>
<dbReference type="KEGG" id="vei:Veis_3763"/>
<proteinExistence type="predicted"/>
<dbReference type="STRING" id="391735.Veis_3763"/>
<dbReference type="OrthoDB" id="8985337at2"/>
<evidence type="ECO:0000313" key="1">
    <source>
        <dbReference type="EMBL" id="ABM59475.1"/>
    </source>
</evidence>
<dbReference type="EMBL" id="CP000542">
    <property type="protein sequence ID" value="ABM59475.1"/>
    <property type="molecule type" value="Genomic_DNA"/>
</dbReference>
<dbReference type="InterPro" id="IPR013785">
    <property type="entry name" value="Aldolase_TIM"/>
</dbReference>
<dbReference type="Gene3D" id="3.20.20.70">
    <property type="entry name" value="Aldolase class I"/>
    <property type="match status" value="1"/>
</dbReference>
<gene>
    <name evidence="1" type="ordered locus">Veis_3763</name>
</gene>
<sequence>MAFGRLYIANPDLVARFASAAGLNPAEPSTFYFGNTKGYTDYPAMSEPFAAATTTPQPLETSSVRG</sequence>
<protein>
    <recommendedName>
        <fullName evidence="3">NADH:flavin oxidoreductase/NADH oxidase</fullName>
    </recommendedName>
</protein>
<dbReference type="AlphaFoldDB" id="A1WPB8"/>
<reference evidence="2" key="1">
    <citation type="submission" date="2006-12" db="EMBL/GenBank/DDBJ databases">
        <title>Complete sequence of chromosome 1 of Verminephrobacter eiseniae EF01-2.</title>
        <authorList>
            <person name="Copeland A."/>
            <person name="Lucas S."/>
            <person name="Lapidus A."/>
            <person name="Barry K."/>
            <person name="Detter J.C."/>
            <person name="Glavina del Rio T."/>
            <person name="Dalin E."/>
            <person name="Tice H."/>
            <person name="Pitluck S."/>
            <person name="Chertkov O."/>
            <person name="Brettin T."/>
            <person name="Bruce D."/>
            <person name="Han C."/>
            <person name="Tapia R."/>
            <person name="Gilna P."/>
            <person name="Schmutz J."/>
            <person name="Larimer F."/>
            <person name="Land M."/>
            <person name="Hauser L."/>
            <person name="Kyrpides N."/>
            <person name="Kim E."/>
            <person name="Stahl D."/>
            <person name="Richardson P."/>
        </authorList>
    </citation>
    <scope>NUCLEOTIDE SEQUENCE [LARGE SCALE GENOMIC DNA]</scope>
    <source>
        <strain evidence="2">EF01-2</strain>
    </source>
</reference>
<dbReference type="Proteomes" id="UP000000374">
    <property type="component" value="Chromosome"/>
</dbReference>
<evidence type="ECO:0008006" key="3">
    <source>
        <dbReference type="Google" id="ProtNLM"/>
    </source>
</evidence>
<dbReference type="HOGENOM" id="CLU_2830069_0_0_4"/>
<organism evidence="1 2">
    <name type="scientific">Verminephrobacter eiseniae (strain EF01-2)</name>
    <dbReference type="NCBI Taxonomy" id="391735"/>
    <lineage>
        <taxon>Bacteria</taxon>
        <taxon>Pseudomonadati</taxon>
        <taxon>Pseudomonadota</taxon>
        <taxon>Betaproteobacteria</taxon>
        <taxon>Burkholderiales</taxon>
        <taxon>Comamonadaceae</taxon>
        <taxon>Verminephrobacter</taxon>
    </lineage>
</organism>
<accession>A1WPB8</accession>
<name>A1WPB8_VEREI</name>
<dbReference type="SUPFAM" id="SSF51395">
    <property type="entry name" value="FMN-linked oxidoreductases"/>
    <property type="match status" value="1"/>
</dbReference>
<keyword evidence="2" id="KW-1185">Reference proteome</keyword>